<dbReference type="HAMAP" id="MF_00151">
    <property type="entry name" value="PPAT_bact"/>
    <property type="match status" value="1"/>
</dbReference>
<keyword evidence="12" id="KW-1185">Reference proteome</keyword>
<proteinExistence type="inferred from homology"/>
<keyword evidence="7 9" id="KW-0173">Coenzyme A biosynthesis</keyword>
<evidence type="ECO:0000256" key="8">
    <source>
        <dbReference type="ARBA" id="ARBA00029346"/>
    </source>
</evidence>
<evidence type="ECO:0000313" key="11">
    <source>
        <dbReference type="EMBL" id="AKX33801.1"/>
    </source>
</evidence>
<feature type="binding site" evidence="9">
    <location>
        <position position="116"/>
    </location>
    <ligand>
        <name>ATP</name>
        <dbReference type="ChEBI" id="CHEBI:30616"/>
    </ligand>
</feature>
<feature type="binding site" evidence="9">
    <location>
        <position position="105"/>
    </location>
    <ligand>
        <name>substrate</name>
    </ligand>
</feature>
<evidence type="ECO:0000259" key="10">
    <source>
        <dbReference type="Pfam" id="PF01467"/>
    </source>
</evidence>
<comment type="cofactor">
    <cofactor evidence="9">
        <name>Mg(2+)</name>
        <dbReference type="ChEBI" id="CHEBI:18420"/>
    </cofactor>
</comment>
<organism evidence="11 12">
    <name type="scientific">Spiroplasma litorale</name>
    <dbReference type="NCBI Taxonomy" id="216942"/>
    <lineage>
        <taxon>Bacteria</taxon>
        <taxon>Bacillati</taxon>
        <taxon>Mycoplasmatota</taxon>
        <taxon>Mollicutes</taxon>
        <taxon>Entomoplasmatales</taxon>
        <taxon>Spiroplasmataceae</taxon>
        <taxon>Spiroplasma</taxon>
    </lineage>
</organism>
<keyword evidence="3 9" id="KW-0548">Nucleotidyltransferase</keyword>
<feature type="binding site" evidence="9">
    <location>
        <position position="91"/>
    </location>
    <ligand>
        <name>substrate</name>
    </ligand>
</feature>
<dbReference type="PANTHER" id="PTHR21342">
    <property type="entry name" value="PHOSPHOPANTETHEINE ADENYLYLTRANSFERASE"/>
    <property type="match status" value="1"/>
</dbReference>
<dbReference type="PANTHER" id="PTHR21342:SF1">
    <property type="entry name" value="PHOSPHOPANTETHEINE ADENYLYLTRANSFERASE"/>
    <property type="match status" value="1"/>
</dbReference>
<dbReference type="AlphaFoldDB" id="A0A0K1W0U8"/>
<comment type="subcellular location">
    <subcellularLocation>
        <location evidence="9">Cytoplasm</location>
    </subcellularLocation>
</comment>
<accession>A0A0K1W0U8</accession>
<dbReference type="GO" id="GO:0015937">
    <property type="term" value="P:coenzyme A biosynthetic process"/>
    <property type="evidence" value="ECO:0007669"/>
    <property type="project" value="UniProtKB-UniRule"/>
</dbReference>
<dbReference type="GO" id="GO:0004595">
    <property type="term" value="F:pantetheine-phosphate adenylyltransferase activity"/>
    <property type="evidence" value="ECO:0007669"/>
    <property type="project" value="UniProtKB-UniRule"/>
</dbReference>
<keyword evidence="4 9" id="KW-0547">Nucleotide-binding</keyword>
<dbReference type="RefSeq" id="WP_200901509.1">
    <property type="nucleotide sequence ID" value="NZ_CP012357.1"/>
</dbReference>
<dbReference type="SUPFAM" id="SSF52374">
    <property type="entry name" value="Nucleotidylyl transferase"/>
    <property type="match status" value="1"/>
</dbReference>
<dbReference type="EMBL" id="CP012357">
    <property type="protein sequence ID" value="AKX33801.1"/>
    <property type="molecule type" value="Genomic_DNA"/>
</dbReference>
<evidence type="ECO:0000256" key="9">
    <source>
        <dbReference type="HAMAP-Rule" id="MF_00151"/>
    </source>
</evidence>
<dbReference type="InterPro" id="IPR014729">
    <property type="entry name" value="Rossmann-like_a/b/a_fold"/>
</dbReference>
<dbReference type="NCBIfam" id="TIGR00125">
    <property type="entry name" value="cyt_tran_rel"/>
    <property type="match status" value="1"/>
</dbReference>
<feature type="binding site" evidence="9">
    <location>
        <begin position="141"/>
        <end position="147"/>
    </location>
    <ligand>
        <name>ATP</name>
        <dbReference type="ChEBI" id="CHEBI:30616"/>
    </ligand>
</feature>
<keyword evidence="6 9" id="KW-0460">Magnesium</keyword>
<dbReference type="Gene3D" id="3.40.50.620">
    <property type="entry name" value="HUPs"/>
    <property type="match status" value="1"/>
</dbReference>
<gene>
    <name evidence="9 11" type="primary">coaD</name>
    <name evidence="11" type="ORF">SLITO_v1c01350</name>
</gene>
<protein>
    <recommendedName>
        <fullName evidence="9">Phosphopantetheine adenylyltransferase</fullName>
        <ecNumber evidence="9">2.7.7.3</ecNumber>
    </recommendedName>
    <alternativeName>
        <fullName evidence="9">Dephospho-CoA pyrophosphorylase</fullName>
    </alternativeName>
    <alternativeName>
        <fullName evidence="9">Pantetheine-phosphate adenylyltransferase</fullName>
        <shortName evidence="9">PPAT</shortName>
    </alternativeName>
</protein>
<dbReference type="PATRIC" id="fig|216942.3.peg.135"/>
<evidence type="ECO:0000256" key="7">
    <source>
        <dbReference type="ARBA" id="ARBA00022993"/>
    </source>
</evidence>
<comment type="similarity">
    <text evidence="9">Belongs to the bacterial CoaD family.</text>
</comment>
<dbReference type="Pfam" id="PF01467">
    <property type="entry name" value="CTP_transf_like"/>
    <property type="match status" value="1"/>
</dbReference>
<feature type="domain" description="Cytidyltransferase-like" evidence="10">
    <location>
        <begin position="22"/>
        <end position="151"/>
    </location>
</feature>
<feature type="site" description="Transition state stabilizer" evidence="9">
    <location>
        <position position="34"/>
    </location>
</feature>
<dbReference type="InterPro" id="IPR004821">
    <property type="entry name" value="Cyt_trans-like"/>
</dbReference>
<sequence>MNFIKKKYKITNMYDKKNKVAMYPGSFDPFHNGHLNILVKALNIFDFIYIVITKNINKNISPDLKSRIEKIKEMTKDLSNIEIVTNDKLLTIDFAKEMNIKFIVRGVRDIETFKNEVDYIDANRTLSSDIETILLVSDMDKRQLSSSIIKEIEFYKNQK</sequence>
<evidence type="ECO:0000256" key="5">
    <source>
        <dbReference type="ARBA" id="ARBA00022840"/>
    </source>
</evidence>
<comment type="function">
    <text evidence="9">Reversibly transfers an adenylyl group from ATP to 4'-phosphopantetheine, yielding dephospho-CoA (dPCoA) and pyrophosphate.</text>
</comment>
<name>A0A0K1W0U8_9MOLU</name>
<comment type="pathway">
    <text evidence="9">Cofactor biosynthesis; coenzyme A biosynthesis; CoA from (R)-pantothenate: step 4/5.</text>
</comment>
<dbReference type="InterPro" id="IPR001980">
    <property type="entry name" value="PPAT"/>
</dbReference>
<dbReference type="GO" id="GO:0005524">
    <property type="term" value="F:ATP binding"/>
    <property type="evidence" value="ECO:0007669"/>
    <property type="project" value="UniProtKB-KW"/>
</dbReference>
<feature type="binding site" evidence="9">
    <location>
        <position position="58"/>
    </location>
    <ligand>
        <name>substrate</name>
    </ligand>
</feature>
<feature type="binding site" evidence="9">
    <location>
        <begin position="106"/>
        <end position="108"/>
    </location>
    <ligand>
        <name>ATP</name>
        <dbReference type="ChEBI" id="CHEBI:30616"/>
    </ligand>
</feature>
<feature type="binding site" evidence="9">
    <location>
        <position position="26"/>
    </location>
    <ligand>
        <name>substrate</name>
    </ligand>
</feature>
<evidence type="ECO:0000256" key="2">
    <source>
        <dbReference type="ARBA" id="ARBA00022679"/>
    </source>
</evidence>
<dbReference type="NCBIfam" id="TIGR01510">
    <property type="entry name" value="coaD_prev_kdtB"/>
    <property type="match status" value="1"/>
</dbReference>
<dbReference type="STRING" id="216942.SLITO_v1c01350"/>
<feature type="binding site" evidence="9">
    <location>
        <begin position="26"/>
        <end position="27"/>
    </location>
    <ligand>
        <name>ATP</name>
        <dbReference type="ChEBI" id="CHEBI:30616"/>
    </ligand>
</feature>
<evidence type="ECO:0000256" key="3">
    <source>
        <dbReference type="ARBA" id="ARBA00022695"/>
    </source>
</evidence>
<dbReference type="KEGG" id="sll:SLITO_v1c01350"/>
<dbReference type="GO" id="GO:0005737">
    <property type="term" value="C:cytoplasm"/>
    <property type="evidence" value="ECO:0007669"/>
    <property type="project" value="UniProtKB-SubCell"/>
</dbReference>
<dbReference type="PRINTS" id="PR01020">
    <property type="entry name" value="LPSBIOSNTHSS"/>
</dbReference>
<evidence type="ECO:0000313" key="12">
    <source>
        <dbReference type="Proteomes" id="UP000067476"/>
    </source>
</evidence>
<keyword evidence="2 9" id="KW-0808">Transferase</keyword>
<keyword evidence="1 9" id="KW-0963">Cytoplasm</keyword>
<dbReference type="EC" id="2.7.7.3" evidence="9"/>
<feature type="binding site" evidence="9">
    <location>
        <position position="34"/>
    </location>
    <ligand>
        <name>ATP</name>
        <dbReference type="ChEBI" id="CHEBI:30616"/>
    </ligand>
</feature>
<comment type="subunit">
    <text evidence="9">Homohexamer.</text>
</comment>
<evidence type="ECO:0000256" key="1">
    <source>
        <dbReference type="ARBA" id="ARBA00022490"/>
    </source>
</evidence>
<evidence type="ECO:0000256" key="4">
    <source>
        <dbReference type="ARBA" id="ARBA00022741"/>
    </source>
</evidence>
<dbReference type="Proteomes" id="UP000067476">
    <property type="component" value="Chromosome"/>
</dbReference>
<comment type="catalytic activity">
    <reaction evidence="8 9">
        <text>(R)-4'-phosphopantetheine + ATP + H(+) = 3'-dephospho-CoA + diphosphate</text>
        <dbReference type="Rhea" id="RHEA:19801"/>
        <dbReference type="ChEBI" id="CHEBI:15378"/>
        <dbReference type="ChEBI" id="CHEBI:30616"/>
        <dbReference type="ChEBI" id="CHEBI:33019"/>
        <dbReference type="ChEBI" id="CHEBI:57328"/>
        <dbReference type="ChEBI" id="CHEBI:61723"/>
        <dbReference type="EC" id="2.7.7.3"/>
    </reaction>
</comment>
<dbReference type="UniPathway" id="UPA00241">
    <property type="reaction ID" value="UER00355"/>
</dbReference>
<evidence type="ECO:0000256" key="6">
    <source>
        <dbReference type="ARBA" id="ARBA00022842"/>
    </source>
</evidence>
<reference evidence="11 12" key="1">
    <citation type="journal article" date="2015" name="Genome Announc.">
        <title>Complete Genome Sequence of Spiroplasma litorale TN-1T (DSM 21781), a Bacterium Isolated from a Green-Eyed Horsefly (Tabanus nigrovittatus).</title>
        <authorList>
            <person name="Lo W.S."/>
            <person name="Lai Y.C."/>
            <person name="Lien Y.W."/>
            <person name="Wang T.H."/>
            <person name="Kuo C.H."/>
        </authorList>
    </citation>
    <scope>NUCLEOTIDE SEQUENCE [LARGE SCALE GENOMIC DNA]</scope>
    <source>
        <strain evidence="11 12">TN-1</strain>
    </source>
</reference>
<keyword evidence="5 9" id="KW-0067">ATP-binding</keyword>